<feature type="transmembrane region" description="Helical" evidence="1">
    <location>
        <begin position="42"/>
        <end position="63"/>
    </location>
</feature>
<evidence type="ECO:0000256" key="1">
    <source>
        <dbReference type="SAM" id="Phobius"/>
    </source>
</evidence>
<evidence type="ECO:0000313" key="3">
    <source>
        <dbReference type="Proteomes" id="UP000236454"/>
    </source>
</evidence>
<reference evidence="2 3" key="1">
    <citation type="submission" date="2016-10" db="EMBL/GenBank/DDBJ databases">
        <authorList>
            <person name="de Groot N.N."/>
        </authorList>
    </citation>
    <scope>NUCLEOTIDE SEQUENCE [LARGE SCALE GENOMIC DNA]</scope>
    <source>
        <strain evidence="2 3">CGMCC 1.7005</strain>
    </source>
</reference>
<evidence type="ECO:0008006" key="4">
    <source>
        <dbReference type="Google" id="ProtNLM"/>
    </source>
</evidence>
<dbReference type="STRING" id="477690.SAMN05216474_1804"/>
<keyword evidence="1" id="KW-0812">Transmembrane</keyword>
<feature type="transmembrane region" description="Helical" evidence="1">
    <location>
        <begin position="393"/>
        <end position="415"/>
    </location>
</feature>
<feature type="transmembrane region" description="Helical" evidence="1">
    <location>
        <begin position="239"/>
        <end position="257"/>
    </location>
</feature>
<keyword evidence="3" id="KW-1185">Reference proteome</keyword>
<dbReference type="OrthoDB" id="3862418at2"/>
<feature type="transmembrane region" description="Helical" evidence="1">
    <location>
        <begin position="216"/>
        <end position="233"/>
    </location>
</feature>
<dbReference type="AlphaFoldDB" id="A0A1I7A138"/>
<protein>
    <recommendedName>
        <fullName evidence="4">Dolichyl-phosphate-mannose-protein mannosyltransferase</fullName>
    </recommendedName>
</protein>
<keyword evidence="1" id="KW-0472">Membrane</keyword>
<organism evidence="2 3">
    <name type="scientific">Lishizhenia tianjinensis</name>
    <dbReference type="NCBI Taxonomy" id="477690"/>
    <lineage>
        <taxon>Bacteria</taxon>
        <taxon>Pseudomonadati</taxon>
        <taxon>Bacteroidota</taxon>
        <taxon>Flavobacteriia</taxon>
        <taxon>Flavobacteriales</taxon>
        <taxon>Crocinitomicaceae</taxon>
        <taxon>Lishizhenia</taxon>
    </lineage>
</organism>
<gene>
    <name evidence="2" type="ORF">SAMN05216474_1804</name>
</gene>
<feature type="transmembrane region" description="Helical" evidence="1">
    <location>
        <begin position="172"/>
        <end position="188"/>
    </location>
</feature>
<feature type="transmembrane region" description="Helical" evidence="1">
    <location>
        <begin position="269"/>
        <end position="286"/>
    </location>
</feature>
<feature type="transmembrane region" description="Helical" evidence="1">
    <location>
        <begin position="128"/>
        <end position="151"/>
    </location>
</feature>
<sequence length="456" mass="52390">MRNQIFSVGDILPGIFWLIILAIISHYIKFYRAKKEHEHQYYLLNFYFKIFFVIAFSGVYAIMYNGGDTFAYYQGSEVLNNLFFDNPLNYLDEISKGKEIYYGNFNAQTGYPPGWIYRENESYFVSKIISILMFISFRSYWAMSFILAFIMANVNYKLYVYVAELKFMPGKLAAFALLFIPSVSFWCTGISKDTVVLIAILMGIVAAFKLVHKKASIFGFEGLFLLLSFYLLLEIRSFLLLAMLIPLFFAVSTHWINQLGEKPVLKMSLRLFILLIGLGGVSVYIFNSSNFGDLAPEKILQEAATIQRDFAQNSTYGSDRYQLNINDYSLFGMLKVAPEAIVAGIYRPFVWDSRNVALVINILEGILLLILTLQFFFKRELKARIQFIRSNEILVFSFFFVLIMAFMTGFSSSLYGVLVRLRAPLLPFAFLLLLAGIYGYYKNDKNGIDLLNAESE</sequence>
<dbReference type="Proteomes" id="UP000236454">
    <property type="component" value="Unassembled WGS sequence"/>
</dbReference>
<dbReference type="RefSeq" id="WP_090248543.1">
    <property type="nucleotide sequence ID" value="NZ_FPAS01000002.1"/>
</dbReference>
<feature type="transmembrane region" description="Helical" evidence="1">
    <location>
        <begin position="194"/>
        <end position="211"/>
    </location>
</feature>
<feature type="transmembrane region" description="Helical" evidence="1">
    <location>
        <begin position="356"/>
        <end position="377"/>
    </location>
</feature>
<keyword evidence="1" id="KW-1133">Transmembrane helix</keyword>
<proteinExistence type="predicted"/>
<feature type="transmembrane region" description="Helical" evidence="1">
    <location>
        <begin position="421"/>
        <end position="441"/>
    </location>
</feature>
<name>A0A1I7A138_9FLAO</name>
<evidence type="ECO:0000313" key="2">
    <source>
        <dbReference type="EMBL" id="SFT68640.1"/>
    </source>
</evidence>
<feature type="transmembrane region" description="Helical" evidence="1">
    <location>
        <begin position="12"/>
        <end position="30"/>
    </location>
</feature>
<dbReference type="EMBL" id="FPAS01000002">
    <property type="protein sequence ID" value="SFT68640.1"/>
    <property type="molecule type" value="Genomic_DNA"/>
</dbReference>
<accession>A0A1I7A138</accession>